<keyword evidence="9" id="KW-0472">Membrane</keyword>
<evidence type="ECO:0000256" key="6">
    <source>
        <dbReference type="ARBA" id="ARBA00023239"/>
    </source>
</evidence>
<name>A0A8C5QFM3_9ANUR</name>
<dbReference type="PROSITE" id="PS51144">
    <property type="entry name" value="ALPHA_CA_2"/>
    <property type="match status" value="1"/>
</dbReference>
<accession>A0A8C5QFM3</accession>
<dbReference type="InterPro" id="IPR023561">
    <property type="entry name" value="Carbonic_anhydrase_a-class"/>
</dbReference>
<evidence type="ECO:0000256" key="8">
    <source>
        <dbReference type="SAM" id="MobiDB-lite"/>
    </source>
</evidence>
<proteinExistence type="inferred from homology"/>
<evidence type="ECO:0000256" key="3">
    <source>
        <dbReference type="ARBA" id="ARBA00022723"/>
    </source>
</evidence>
<dbReference type="SMART" id="SM01057">
    <property type="entry name" value="Carb_anhydrase"/>
    <property type="match status" value="1"/>
</dbReference>
<keyword evidence="4 7" id="KW-0862">Zinc</keyword>
<dbReference type="InterPro" id="IPR018338">
    <property type="entry name" value="Carbonic_anhydrase_a-class_CS"/>
</dbReference>
<dbReference type="FunFam" id="3.10.200.10:FF:000003">
    <property type="entry name" value="Carbonic anhydrase 12"/>
    <property type="match status" value="1"/>
</dbReference>
<evidence type="ECO:0000259" key="10">
    <source>
        <dbReference type="PROSITE" id="PS51144"/>
    </source>
</evidence>
<dbReference type="GeneTree" id="ENSGT00940000156893"/>
<keyword evidence="9" id="KW-0812">Transmembrane</keyword>
<comment type="similarity">
    <text evidence="1 7">Belongs to the alpha-carbonic anhydrase family.</text>
</comment>
<keyword evidence="6 7" id="KW-0456">Lyase</keyword>
<evidence type="ECO:0000256" key="1">
    <source>
        <dbReference type="ARBA" id="ARBA00010718"/>
    </source>
</evidence>
<evidence type="ECO:0000256" key="4">
    <source>
        <dbReference type="ARBA" id="ARBA00022833"/>
    </source>
</evidence>
<sequence length="365" mass="40202">MSVLSTCPFYRILQCAVLILTASQHMSESASSWTYLGNGGQENWKEVFPDCGGTAQSPINIQTANVSYDESLPPIQPIGYSNPGTDYFTLRNNGHTVVLSLSSSMHLRGLPYNFTAAQLHLHWGSTSLPIGSEHRIDGEFYPAEMHIVHYNSEKYTDINDAKNMPDGLAVLGIFLEAMPSSAADNPAYGKFFKYLENVSYAGQTVAIPAFSVHSLLPDHLDQYFQYKGSLTTPPCHQSVTWTVFHEKVQISASQLDKLQTVIYSSRSVDVPVLLQNNVREPQPLNQRTVYSSFHVAHAESFSKGQIFAIALGTILGLVAILGIVFFVVRTYSKKNRMDVEGKTSEAATKPPSGPAEQVEVKSFQA</sequence>
<comment type="cofactor">
    <cofactor evidence="7">
        <name>Zn(2+)</name>
        <dbReference type="ChEBI" id="CHEBI:29105"/>
    </cofactor>
</comment>
<keyword evidence="5" id="KW-0325">Glycoprotein</keyword>
<dbReference type="GO" id="GO:0008270">
    <property type="term" value="F:zinc ion binding"/>
    <property type="evidence" value="ECO:0007669"/>
    <property type="project" value="UniProtKB-UniRule"/>
</dbReference>
<dbReference type="Gene3D" id="3.10.200.10">
    <property type="entry name" value="Alpha carbonic anhydrase"/>
    <property type="match status" value="1"/>
</dbReference>
<dbReference type="PROSITE" id="PS00162">
    <property type="entry name" value="ALPHA_CA_1"/>
    <property type="match status" value="1"/>
</dbReference>
<dbReference type="PANTHER" id="PTHR18952">
    <property type="entry name" value="CARBONIC ANHYDRASE"/>
    <property type="match status" value="1"/>
</dbReference>
<reference evidence="11" key="2">
    <citation type="submission" date="2025-09" db="UniProtKB">
        <authorList>
            <consortium name="Ensembl"/>
        </authorList>
    </citation>
    <scope>IDENTIFICATION</scope>
</reference>
<dbReference type="PANTHER" id="PTHR18952:SF84">
    <property type="entry name" value="CARBONIC ANHYDRASE 14"/>
    <property type="match status" value="1"/>
</dbReference>
<organism evidence="11 12">
    <name type="scientific">Leptobrachium leishanense</name>
    <name type="common">Leishan spiny toad</name>
    <dbReference type="NCBI Taxonomy" id="445787"/>
    <lineage>
        <taxon>Eukaryota</taxon>
        <taxon>Metazoa</taxon>
        <taxon>Chordata</taxon>
        <taxon>Craniata</taxon>
        <taxon>Vertebrata</taxon>
        <taxon>Euteleostomi</taxon>
        <taxon>Amphibia</taxon>
        <taxon>Batrachia</taxon>
        <taxon>Anura</taxon>
        <taxon>Pelobatoidea</taxon>
        <taxon>Megophryidae</taxon>
        <taxon>Leptobrachium</taxon>
    </lineage>
</organism>
<dbReference type="AlphaFoldDB" id="A0A8C5QFM3"/>
<dbReference type="Pfam" id="PF00194">
    <property type="entry name" value="Carb_anhydrase"/>
    <property type="match status" value="1"/>
</dbReference>
<reference evidence="11" key="1">
    <citation type="submission" date="2025-08" db="UniProtKB">
        <authorList>
            <consortium name="Ensembl"/>
        </authorList>
    </citation>
    <scope>IDENTIFICATION</scope>
</reference>
<dbReference type="Proteomes" id="UP000694569">
    <property type="component" value="Unplaced"/>
</dbReference>
<keyword evidence="3 7" id="KW-0479">Metal-binding</keyword>
<dbReference type="SUPFAM" id="SSF51069">
    <property type="entry name" value="Carbonic anhydrase"/>
    <property type="match status" value="1"/>
</dbReference>
<keyword evidence="9" id="KW-1133">Transmembrane helix</keyword>
<dbReference type="GO" id="GO:0004089">
    <property type="term" value="F:carbonate dehydratase activity"/>
    <property type="evidence" value="ECO:0007669"/>
    <property type="project" value="UniProtKB-UniRule"/>
</dbReference>
<feature type="domain" description="Alpha-carbonic anhydrase" evidence="10">
    <location>
        <begin position="31"/>
        <end position="293"/>
    </location>
</feature>
<feature type="transmembrane region" description="Helical" evidence="9">
    <location>
        <begin position="306"/>
        <end position="328"/>
    </location>
</feature>
<dbReference type="InterPro" id="IPR036398">
    <property type="entry name" value="CA_dom_sf"/>
</dbReference>
<protein>
    <recommendedName>
        <fullName evidence="2 7">Carbonic anhydrase</fullName>
        <ecNumber evidence="2 7">4.2.1.1</ecNumber>
    </recommendedName>
</protein>
<evidence type="ECO:0000313" key="12">
    <source>
        <dbReference type="Proteomes" id="UP000694569"/>
    </source>
</evidence>
<dbReference type="Ensembl" id="ENSLLET00000038480.1">
    <property type="protein sequence ID" value="ENSLLEP00000037050.1"/>
    <property type="gene ID" value="ENSLLEG00000023463.1"/>
</dbReference>
<feature type="region of interest" description="Disordered" evidence="8">
    <location>
        <begin position="338"/>
        <end position="365"/>
    </location>
</feature>
<evidence type="ECO:0000256" key="9">
    <source>
        <dbReference type="SAM" id="Phobius"/>
    </source>
</evidence>
<dbReference type="GO" id="GO:0005886">
    <property type="term" value="C:plasma membrane"/>
    <property type="evidence" value="ECO:0007669"/>
    <property type="project" value="TreeGrafter"/>
</dbReference>
<dbReference type="OrthoDB" id="429145at2759"/>
<dbReference type="InterPro" id="IPR001148">
    <property type="entry name" value="CA_dom"/>
</dbReference>
<evidence type="ECO:0000256" key="7">
    <source>
        <dbReference type="RuleBase" id="RU367011"/>
    </source>
</evidence>
<dbReference type="EC" id="4.2.1.1" evidence="2 7"/>
<evidence type="ECO:0000256" key="5">
    <source>
        <dbReference type="ARBA" id="ARBA00023180"/>
    </source>
</evidence>
<evidence type="ECO:0000256" key="2">
    <source>
        <dbReference type="ARBA" id="ARBA00012925"/>
    </source>
</evidence>
<keyword evidence="12" id="KW-1185">Reference proteome</keyword>
<comment type="function">
    <text evidence="7">Reversible hydration of carbon dioxide.</text>
</comment>
<comment type="catalytic activity">
    <reaction evidence="7">
        <text>hydrogencarbonate + H(+) = CO2 + H2O</text>
        <dbReference type="Rhea" id="RHEA:10748"/>
        <dbReference type="ChEBI" id="CHEBI:15377"/>
        <dbReference type="ChEBI" id="CHEBI:15378"/>
        <dbReference type="ChEBI" id="CHEBI:16526"/>
        <dbReference type="ChEBI" id="CHEBI:17544"/>
        <dbReference type="EC" id="4.2.1.1"/>
    </reaction>
</comment>
<evidence type="ECO:0000313" key="11">
    <source>
        <dbReference type="Ensembl" id="ENSLLEP00000037050.1"/>
    </source>
</evidence>